<dbReference type="EMBL" id="CP092423">
    <property type="protein sequence ID" value="ULP43060.1"/>
    <property type="molecule type" value="Genomic_DNA"/>
</dbReference>
<keyword evidence="3" id="KW-1185">Reference proteome</keyword>
<keyword evidence="1" id="KW-0472">Membrane</keyword>
<sequence>MAALAAGMARIRDGLARPVSVQALIELALWLALPYLLIGFFWATIHPDRVRELEAEWAKVSPVSPDLVAFGEAAALWPAILLLPTTCTLPGQ</sequence>
<keyword evidence="1" id="KW-1133">Transmembrane helix</keyword>
<dbReference type="Proteomes" id="UP001055171">
    <property type="component" value="Chromosome"/>
</dbReference>
<protein>
    <submittedName>
        <fullName evidence="2">Uncharacterized protein</fullName>
    </submittedName>
</protein>
<organism evidence="2 3">
    <name type="scientific">Mycobacterium lentiflavum</name>
    <dbReference type="NCBI Taxonomy" id="141349"/>
    <lineage>
        <taxon>Bacteria</taxon>
        <taxon>Bacillati</taxon>
        <taxon>Actinomycetota</taxon>
        <taxon>Actinomycetes</taxon>
        <taxon>Mycobacteriales</taxon>
        <taxon>Mycobacteriaceae</taxon>
        <taxon>Mycobacterium</taxon>
        <taxon>Mycobacterium simiae complex</taxon>
    </lineage>
</organism>
<gene>
    <name evidence="2" type="ORF">MJO58_03380</name>
</gene>
<evidence type="ECO:0000256" key="1">
    <source>
        <dbReference type="SAM" id="Phobius"/>
    </source>
</evidence>
<proteinExistence type="predicted"/>
<dbReference type="RefSeq" id="WP_239722013.1">
    <property type="nucleotide sequence ID" value="NZ_CP092423.2"/>
</dbReference>
<accession>A0ABY3UU00</accession>
<name>A0ABY3UU00_MYCLN</name>
<feature type="transmembrane region" description="Helical" evidence="1">
    <location>
        <begin position="27"/>
        <end position="45"/>
    </location>
</feature>
<keyword evidence="1" id="KW-0812">Transmembrane</keyword>
<evidence type="ECO:0000313" key="3">
    <source>
        <dbReference type="Proteomes" id="UP001055171"/>
    </source>
</evidence>
<reference evidence="2" key="1">
    <citation type="submission" date="2022-08" db="EMBL/GenBank/DDBJ databases">
        <title>Complete genome sequence of 14 non-tuberculosis mycobacteria type-strains.</title>
        <authorList>
            <person name="Igarashi Y."/>
            <person name="Osugi A."/>
            <person name="Mitarai S."/>
        </authorList>
    </citation>
    <scope>NUCLEOTIDE SEQUENCE</scope>
    <source>
        <strain evidence="2">ATCC 51985</strain>
    </source>
</reference>
<evidence type="ECO:0000313" key="2">
    <source>
        <dbReference type="EMBL" id="ULP43060.1"/>
    </source>
</evidence>